<keyword evidence="2" id="KW-0472">Membrane</keyword>
<reference evidence="3 4" key="1">
    <citation type="journal article" date="2012" name="PLoS Pathog.">
        <title>Diverse lifestyles and strategies of plant pathogenesis encoded in the genomes of eighteen Dothideomycetes fungi.</title>
        <authorList>
            <person name="Ohm R.A."/>
            <person name="Feau N."/>
            <person name="Henrissat B."/>
            <person name="Schoch C.L."/>
            <person name="Horwitz B.A."/>
            <person name="Barry K.W."/>
            <person name="Condon B.J."/>
            <person name="Copeland A.C."/>
            <person name="Dhillon B."/>
            <person name="Glaser F."/>
            <person name="Hesse C.N."/>
            <person name="Kosti I."/>
            <person name="LaButti K."/>
            <person name="Lindquist E.A."/>
            <person name="Lucas S."/>
            <person name="Salamov A.A."/>
            <person name="Bradshaw R.E."/>
            <person name="Ciuffetti L."/>
            <person name="Hamelin R.C."/>
            <person name="Kema G.H.J."/>
            <person name="Lawrence C."/>
            <person name="Scott J.A."/>
            <person name="Spatafora J.W."/>
            <person name="Turgeon B.G."/>
            <person name="de Wit P.J.G.M."/>
            <person name="Zhong S."/>
            <person name="Goodwin S.B."/>
            <person name="Grigoriev I.V."/>
        </authorList>
    </citation>
    <scope>NUCLEOTIDE SEQUENCE [LARGE SCALE GENOMIC DNA]</scope>
    <source>
        <strain evidence="3 4">SO2202</strain>
    </source>
</reference>
<dbReference type="SUPFAM" id="SSF51735">
    <property type="entry name" value="NAD(P)-binding Rossmann-fold domains"/>
    <property type="match status" value="1"/>
</dbReference>
<dbReference type="STRING" id="692275.N1QFZ0"/>
<dbReference type="eggNOG" id="ENOG502QWSS">
    <property type="taxonomic scope" value="Eukaryota"/>
</dbReference>
<keyword evidence="4" id="KW-1185">Reference proteome</keyword>
<accession>N1QFZ0</accession>
<dbReference type="Gene3D" id="3.40.50.720">
    <property type="entry name" value="NAD(P)-binding Rossmann-like Domain"/>
    <property type="match status" value="1"/>
</dbReference>
<dbReference type="OrthoDB" id="5308060at2759"/>
<evidence type="ECO:0000256" key="1">
    <source>
        <dbReference type="SAM" id="MobiDB-lite"/>
    </source>
</evidence>
<feature type="compositionally biased region" description="Basic and acidic residues" evidence="1">
    <location>
        <begin position="406"/>
        <end position="415"/>
    </location>
</feature>
<protein>
    <submittedName>
        <fullName evidence="3">DUF1776-domain-containing protein</fullName>
    </submittedName>
</protein>
<dbReference type="AlphaFoldDB" id="N1QFZ0"/>
<keyword evidence="2" id="KW-0812">Transmembrane</keyword>
<dbReference type="HOGENOM" id="CLU_022136_1_0_1"/>
<evidence type="ECO:0000313" key="3">
    <source>
        <dbReference type="EMBL" id="EMF10677.1"/>
    </source>
</evidence>
<name>N1QFZ0_SPHMS</name>
<dbReference type="InterPro" id="IPR013952">
    <property type="entry name" value="DUF1776_fun"/>
</dbReference>
<dbReference type="Proteomes" id="UP000016931">
    <property type="component" value="Unassembled WGS sequence"/>
</dbReference>
<keyword evidence="2" id="KW-1133">Transmembrane helix</keyword>
<evidence type="ECO:0000313" key="4">
    <source>
        <dbReference type="Proteomes" id="UP000016931"/>
    </source>
</evidence>
<dbReference type="RefSeq" id="XP_016758798.1">
    <property type="nucleotide sequence ID" value="XM_016906344.1"/>
</dbReference>
<feature type="region of interest" description="Disordered" evidence="1">
    <location>
        <begin position="377"/>
        <end position="415"/>
    </location>
</feature>
<feature type="transmembrane region" description="Helical" evidence="2">
    <location>
        <begin position="68"/>
        <end position="88"/>
    </location>
</feature>
<dbReference type="PANTHER" id="PTHR43313">
    <property type="entry name" value="SHORT-CHAIN DEHYDROGENASE/REDUCTASE FAMILY 9C"/>
    <property type="match status" value="1"/>
</dbReference>
<evidence type="ECO:0000256" key="2">
    <source>
        <dbReference type="SAM" id="Phobius"/>
    </source>
</evidence>
<dbReference type="GeneID" id="27903481"/>
<organism evidence="3 4">
    <name type="scientific">Sphaerulina musiva (strain SO2202)</name>
    <name type="common">Poplar stem canker fungus</name>
    <name type="synonym">Septoria musiva</name>
    <dbReference type="NCBI Taxonomy" id="692275"/>
    <lineage>
        <taxon>Eukaryota</taxon>
        <taxon>Fungi</taxon>
        <taxon>Dikarya</taxon>
        <taxon>Ascomycota</taxon>
        <taxon>Pezizomycotina</taxon>
        <taxon>Dothideomycetes</taxon>
        <taxon>Dothideomycetidae</taxon>
        <taxon>Mycosphaerellales</taxon>
        <taxon>Mycosphaerellaceae</taxon>
        <taxon>Sphaerulina</taxon>
    </lineage>
</organism>
<proteinExistence type="predicted"/>
<dbReference type="Pfam" id="PF08643">
    <property type="entry name" value="DUF1776"/>
    <property type="match status" value="1"/>
</dbReference>
<dbReference type="OMA" id="HDVRRYS"/>
<gene>
    <name evidence="3" type="ORF">SEPMUDRAFT_150704</name>
</gene>
<dbReference type="PANTHER" id="PTHR43313:SF1">
    <property type="entry name" value="3BETA-HYDROXYSTEROID DEHYDROGENASE DHS-16"/>
    <property type="match status" value="1"/>
</dbReference>
<sequence length="415" mass="46035">MTDAQHLVQYAQRQFDDITASLERHFDQVAGQLRESFYSKPQLPIPSRRIPAPTTYELIERWISRHKAITAAAVAFLVTGSIGAVVYSQGRNSRRKRRAQRSTNGARTDVVVVAGAVANPLTSALYLDLERRGFVVYVIANTPEEEQYVRSQSRADLHFLSVHPEDPYTAQEQLLKFRSMLDREHRVFEDAEPHKMKFKGVLLVPNTSQSAPLKIEDITSEDWSDALNANILNTITTTQLLLPAVLSSQANILLLTPSVTPALQLPLHSVESTVYGALEGFLATLSAETRQDGVKVSHFKLGHIDVPATTSRQRRDGVPPPRLRPTPVRELYHAVFDQLVAKSPRRSLHVGRGSLTYDIIGSILPPGLIAWMMAPSSLSSSSSKPAVTREPSEERLSGSVGSITWEHLDREAEGQ</sequence>
<dbReference type="EMBL" id="KB456267">
    <property type="protein sequence ID" value="EMF10677.1"/>
    <property type="molecule type" value="Genomic_DNA"/>
</dbReference>
<dbReference type="InterPro" id="IPR036291">
    <property type="entry name" value="NAD(P)-bd_dom_sf"/>
</dbReference>